<evidence type="ECO:0000256" key="6">
    <source>
        <dbReference type="SAM" id="MobiDB-lite"/>
    </source>
</evidence>
<proteinExistence type="inferred from homology"/>
<feature type="domain" description="Proteasome activator complex subunit 4 C-terminal" evidence="7">
    <location>
        <begin position="1901"/>
        <end position="1988"/>
    </location>
</feature>
<dbReference type="SUPFAM" id="SSF48371">
    <property type="entry name" value="ARM repeat"/>
    <property type="match status" value="1"/>
</dbReference>
<feature type="region of interest" description="Disordered" evidence="6">
    <location>
        <begin position="951"/>
        <end position="984"/>
    </location>
</feature>
<dbReference type="Pfam" id="PF16507">
    <property type="entry name" value="HEAT_PSME4_mid"/>
    <property type="match status" value="1"/>
</dbReference>
<feature type="compositionally biased region" description="Basic and acidic residues" evidence="6">
    <location>
        <begin position="951"/>
        <end position="965"/>
    </location>
</feature>
<evidence type="ECO:0008006" key="12">
    <source>
        <dbReference type="Google" id="ProtNLM"/>
    </source>
</evidence>
<dbReference type="Pfam" id="PF11919">
    <property type="entry name" value="PSME4_C"/>
    <property type="match status" value="1"/>
</dbReference>
<feature type="domain" description="Proteasome activator Blm10 middle HEAT repeats region" evidence="8">
    <location>
        <begin position="380"/>
        <end position="941"/>
    </location>
</feature>
<keyword evidence="2" id="KW-0677">Repeat</keyword>
<evidence type="ECO:0000313" key="10">
    <source>
        <dbReference type="EMBL" id="KAF2137657.1"/>
    </source>
</evidence>
<dbReference type="InterPro" id="IPR035309">
    <property type="entry name" value="PSME4"/>
</dbReference>
<dbReference type="PANTHER" id="PTHR32170:SF3">
    <property type="entry name" value="PROTEASOME ACTIVATOR COMPLEX SUBUNIT 4"/>
    <property type="match status" value="1"/>
</dbReference>
<dbReference type="GO" id="GO:0006281">
    <property type="term" value="P:DNA repair"/>
    <property type="evidence" value="ECO:0007669"/>
    <property type="project" value="UniProtKB-KW"/>
</dbReference>
<evidence type="ECO:0000259" key="7">
    <source>
        <dbReference type="Pfam" id="PF11919"/>
    </source>
</evidence>
<evidence type="ECO:0000256" key="4">
    <source>
        <dbReference type="ARBA" id="ARBA00023204"/>
    </source>
</evidence>
<dbReference type="GO" id="GO:0016504">
    <property type="term" value="F:peptidase activator activity"/>
    <property type="evidence" value="ECO:0007669"/>
    <property type="project" value="InterPro"/>
</dbReference>
<feature type="coiled-coil region" evidence="5">
    <location>
        <begin position="1266"/>
        <end position="1293"/>
    </location>
</feature>
<dbReference type="GO" id="GO:0070628">
    <property type="term" value="F:proteasome binding"/>
    <property type="evidence" value="ECO:0007669"/>
    <property type="project" value="InterPro"/>
</dbReference>
<evidence type="ECO:0000313" key="11">
    <source>
        <dbReference type="Proteomes" id="UP000799438"/>
    </source>
</evidence>
<evidence type="ECO:0000256" key="2">
    <source>
        <dbReference type="ARBA" id="ARBA00022737"/>
    </source>
</evidence>
<name>A0A6A6B3X3_9PEZI</name>
<dbReference type="EMBL" id="ML995501">
    <property type="protein sequence ID" value="KAF2137657.1"/>
    <property type="molecule type" value="Genomic_DNA"/>
</dbReference>
<dbReference type="InterPro" id="IPR021843">
    <property type="entry name" value="PSME4_C"/>
</dbReference>
<keyword evidence="4" id="KW-0234">DNA repair</keyword>
<dbReference type="GO" id="GO:0005829">
    <property type="term" value="C:cytosol"/>
    <property type="evidence" value="ECO:0007669"/>
    <property type="project" value="TreeGrafter"/>
</dbReference>
<dbReference type="Proteomes" id="UP000799438">
    <property type="component" value="Unassembled WGS sequence"/>
</dbReference>
<keyword evidence="5" id="KW-0175">Coiled coil</keyword>
<accession>A0A6A6B3X3</accession>
<reference evidence="10" key="1">
    <citation type="journal article" date="2020" name="Stud. Mycol.">
        <title>101 Dothideomycetes genomes: a test case for predicting lifestyles and emergence of pathogens.</title>
        <authorList>
            <person name="Haridas S."/>
            <person name="Albert R."/>
            <person name="Binder M."/>
            <person name="Bloem J."/>
            <person name="Labutti K."/>
            <person name="Salamov A."/>
            <person name="Andreopoulos B."/>
            <person name="Baker S."/>
            <person name="Barry K."/>
            <person name="Bills G."/>
            <person name="Bluhm B."/>
            <person name="Cannon C."/>
            <person name="Castanera R."/>
            <person name="Culley D."/>
            <person name="Daum C."/>
            <person name="Ezra D."/>
            <person name="Gonzalez J."/>
            <person name="Henrissat B."/>
            <person name="Kuo A."/>
            <person name="Liang C."/>
            <person name="Lipzen A."/>
            <person name="Lutzoni F."/>
            <person name="Magnuson J."/>
            <person name="Mondo S."/>
            <person name="Nolan M."/>
            <person name="Ohm R."/>
            <person name="Pangilinan J."/>
            <person name="Park H.-J."/>
            <person name="Ramirez L."/>
            <person name="Alfaro M."/>
            <person name="Sun H."/>
            <person name="Tritt A."/>
            <person name="Yoshinaga Y."/>
            <person name="Zwiers L.-H."/>
            <person name="Turgeon B."/>
            <person name="Goodwin S."/>
            <person name="Spatafora J."/>
            <person name="Crous P."/>
            <person name="Grigoriev I."/>
        </authorList>
    </citation>
    <scope>NUCLEOTIDE SEQUENCE</scope>
    <source>
        <strain evidence="10">CBS 121167</strain>
    </source>
</reference>
<comment type="similarity">
    <text evidence="1">Belongs to the BLM10 family.</text>
</comment>
<gene>
    <name evidence="10" type="ORF">K452DRAFT_235539</name>
</gene>
<evidence type="ECO:0000256" key="3">
    <source>
        <dbReference type="ARBA" id="ARBA00022763"/>
    </source>
</evidence>
<evidence type="ECO:0000256" key="5">
    <source>
        <dbReference type="SAM" id="Coils"/>
    </source>
</evidence>
<dbReference type="InterPro" id="IPR032430">
    <property type="entry name" value="Blm10_mid"/>
</dbReference>
<sequence>MAGFDRIGQLISAGDGLNGADISRATSPGADWQDSNGEANGKERPPRNRPRTFPYTKYLPYEAENDADRLENLDTCIKQLYIAVSAGDFSPGAVHWTREIRGWLSLKFDLPRETRVKLIRLYYELALAPGLDYLVAERFASMFMVLTKRKHYLRPGRDLALDWRPLYKELKLFVLPSESGATTLTNVKRNIRTITKLCTFAQLYFDPKEIPAMLEEILPFFSTSFAEGAYVVVGLLNLILPTTPAPADRPDLQPQHFLPTFFHLWSIVNRSKLFDVHLIDICSRLARDQLPSKAVPFSEYGLFTRDQSQLIFTAILRLLEIPVGQSTSPYSSTVDISAGLAIMLDRDLRKHPVAHHIARWIVMSLSPACLDKPDSILANLEGVIQAIETFYHPSNSGGWTRTLSQLVYYLADFFVMRWNREHSGEMEVPEERRLNDAVKKRFVLCLRDVIFMGIFAKSGTAINFSLSTLQCLAYLEPNLILPGALQRIYPAMQGLVEVHRTISSIRALHMLSKTMARTKGYRCHITTLLSLALPGIDANDLEKTLHTLSYIQSVSYIIPFHDLTKEKKDAPAVQHKGADYLMAGNGDMEGRRSGAETPMIEVAESSPDLALQWISGQVERLEREGAGIEFDYETELSNQEEEAILRSSTTGFAEFLITFLGRVFTLLENLPDASRVRSGSPEENVVNTLPAAFTPLLAALSPELFDVALDKIANFVTNHVIHQARDAMAFICNGLVKINPQKTLKRLLPDLLAGIRTEIGENGAGSTRTTGSEVLPKDRALVWNISLLSMCVVHVGDAVLQYKKELFDIAKYMQDNCRGIPTVHVSNFIHHLLLNLTCIYTVDYAIFEKADLERGLTTNDWGKIGDAKNITVKWHVPSAECITFAVDLFEAQVKSAMNSLNALTSDNPPVKRDGTGKEWSDEMSRNLVLLRLIISGVSCLFDSKYPFPKDAKPSKDNDVEMKDSDNQEAAEDDGNLGEADDDEVRPTFQYEVGYPLPRDKSNDQYRLLHELRQEVGHTLHRIHQFLLERQEDDVPCFNSLYNAYRSWFIDVGIERSAHVLDRVTRLLTADEHPFKVSGLRKEYPRPLLVRRAYVYHLQRLRHNASPRERTELEAQLLLDLAQSSVSLYTEIRRTAQSANESAVKCIIGSRPLVIPPLLEAFEKAVKENDFPRIKGAMFSLLFGSLAKTISRNWKFTPALIRAFIEVTDADKPSVQKLVSNATFQIMDMGKPLERMVILDEEVVQAIVSHVNKDEIEGLNPKVSAKRDVVKKKRNRVEAKKAELSDELVESARNSHWKKAIRTATVVINLGMRFDNIASEGMIDLATKGSIDPHPSLRGLYAGALVGFFQLVQTRALASHSYEQYLLQEERIPEKIEVPTRPEDPSWTGEYLASFAKPEASYFVDFDYPGWLVWNKTMPAFEVESKGLGYDEVETKVRTQIGKILDRNWFSTYFAYMKQEPRDSSSDRFRMSSAIMLTHAFELVFAGLTTATFEDIKDLAQSVYGDGTDKHQHRATAEIMGALLCCAPDLKKELTTMIWEYIFPLVSGIFENGLTPENSGYWASFVHIALQGKDPRRSWPLIDRLAAFRLDMSSSQAFKESSKINLLQQCILDCGWHFQLAKPILEDFMNHLDHPYKAVREAIGQTISSIYHTRYHESHPNVKTLMERQNSASSIGVRPYQPDEKFSETITTVFNRLEQWRKERTPGDQNPTSYTQAGKTVLLWLDSTLSSYECTQLVPFFPNVFMEQLLHMMDVKEDPELQSLAYHVFRHLPNIPHRAGEDEEFINAMIRIGRNASSWHQRLRILINIQVIYFRRLFLMTQNQQQALFDCVSAMLGDAQLEVRLGAQTTLSGMIRCSPIGFRNRQVDDLRARFTDMLRKNPLPKRRAPGTPTPEQNKLMLVRHAAVLGLGALIQAFPYTSPPPAWLPEVLATLALKAAGDSGTVGKSVKSILADFKKTRQDTWHVDVKAFEPEQLEDLEGVLWKSYFA</sequence>
<protein>
    <recommendedName>
        <fullName evidence="12">Proteasome activator subunit 4</fullName>
    </recommendedName>
</protein>
<feature type="domain" description="Proteasome activator Blm10 N-terminal" evidence="9">
    <location>
        <begin position="20"/>
        <end position="92"/>
    </location>
</feature>
<evidence type="ECO:0000259" key="9">
    <source>
        <dbReference type="Pfam" id="PF16547"/>
    </source>
</evidence>
<organism evidence="10 11">
    <name type="scientific">Aplosporella prunicola CBS 121167</name>
    <dbReference type="NCBI Taxonomy" id="1176127"/>
    <lineage>
        <taxon>Eukaryota</taxon>
        <taxon>Fungi</taxon>
        <taxon>Dikarya</taxon>
        <taxon>Ascomycota</taxon>
        <taxon>Pezizomycotina</taxon>
        <taxon>Dothideomycetes</taxon>
        <taxon>Dothideomycetes incertae sedis</taxon>
        <taxon>Botryosphaeriales</taxon>
        <taxon>Aplosporellaceae</taxon>
        <taxon>Aplosporella</taxon>
    </lineage>
</organism>
<evidence type="ECO:0000259" key="8">
    <source>
        <dbReference type="Pfam" id="PF16507"/>
    </source>
</evidence>
<dbReference type="RefSeq" id="XP_033393372.1">
    <property type="nucleotide sequence ID" value="XM_033537443.1"/>
</dbReference>
<evidence type="ECO:0000256" key="1">
    <source>
        <dbReference type="ARBA" id="ARBA00005739"/>
    </source>
</evidence>
<dbReference type="OrthoDB" id="17907at2759"/>
<dbReference type="InterPro" id="IPR016024">
    <property type="entry name" value="ARM-type_fold"/>
</dbReference>
<dbReference type="GO" id="GO:0010499">
    <property type="term" value="P:proteasomal ubiquitin-independent protein catabolic process"/>
    <property type="evidence" value="ECO:0007669"/>
    <property type="project" value="TreeGrafter"/>
</dbReference>
<dbReference type="InterPro" id="IPR032372">
    <property type="entry name" value="Blm10_N"/>
</dbReference>
<keyword evidence="3" id="KW-0227">DNA damage</keyword>
<dbReference type="Pfam" id="PF16547">
    <property type="entry name" value="BLM10_N"/>
    <property type="match status" value="1"/>
</dbReference>
<feature type="region of interest" description="Disordered" evidence="6">
    <location>
        <begin position="22"/>
        <end position="53"/>
    </location>
</feature>
<dbReference type="GeneID" id="54294939"/>
<feature type="compositionally biased region" description="Acidic residues" evidence="6">
    <location>
        <begin position="966"/>
        <end position="983"/>
    </location>
</feature>
<dbReference type="PANTHER" id="PTHR32170">
    <property type="entry name" value="PROTEASOME ACTIVATOR COMPLEX SUBUNIT 4"/>
    <property type="match status" value="1"/>
</dbReference>
<dbReference type="GO" id="GO:0005634">
    <property type="term" value="C:nucleus"/>
    <property type="evidence" value="ECO:0007669"/>
    <property type="project" value="UniProtKB-SubCell"/>
</dbReference>
<keyword evidence="11" id="KW-1185">Reference proteome</keyword>